<dbReference type="EMBL" id="RKRA01000001">
    <property type="protein sequence ID" value="RPF29134.1"/>
    <property type="molecule type" value="Genomic_DNA"/>
</dbReference>
<dbReference type="Pfam" id="PF08327">
    <property type="entry name" value="AHSA1"/>
    <property type="match status" value="1"/>
</dbReference>
<comment type="similarity">
    <text evidence="1">Belongs to the AHA1 family.</text>
</comment>
<protein>
    <submittedName>
        <fullName evidence="3">Uncharacterized protein YndB with AHSA1/START domain</fullName>
    </submittedName>
</protein>
<reference evidence="3 4" key="1">
    <citation type="submission" date="2018-11" db="EMBL/GenBank/DDBJ databases">
        <title>Sequencing the genomes of 1000 actinobacteria strains.</title>
        <authorList>
            <person name="Klenk H.-P."/>
        </authorList>
    </citation>
    <scope>NUCLEOTIDE SEQUENCE [LARGE SCALE GENOMIC DNA]</scope>
    <source>
        <strain evidence="3 4">DSM 14418</strain>
    </source>
</reference>
<dbReference type="InterPro" id="IPR013538">
    <property type="entry name" value="ASHA1/2-like_C"/>
</dbReference>
<comment type="caution">
    <text evidence="3">The sequence shown here is derived from an EMBL/GenBank/DDBJ whole genome shotgun (WGS) entry which is preliminary data.</text>
</comment>
<dbReference type="OrthoDB" id="5185819at2"/>
<evidence type="ECO:0000313" key="4">
    <source>
        <dbReference type="Proteomes" id="UP000280726"/>
    </source>
</evidence>
<accession>A0A3N4ZAN1</accession>
<sequence length="162" mass="18449">MSNALHLSVPEGLPFIDYEREFDHPVAEVFRAHADPDLFARWIGPRGLSTRVERYECRSGGTFRFIQHGDDGVEYAFRGVFHTVRPAELVLQTFEYEGYPDVVTLESMRFEDLPGGRCRLTGRSVYPSLEARERYLADGMEGGITEGYERLDELLAEQVPAT</sequence>
<evidence type="ECO:0000259" key="2">
    <source>
        <dbReference type="Pfam" id="PF08327"/>
    </source>
</evidence>
<dbReference type="CDD" id="cd07826">
    <property type="entry name" value="SRPBCC_CalC_Aha1-like_9"/>
    <property type="match status" value="1"/>
</dbReference>
<dbReference type="Gene3D" id="3.30.530.20">
    <property type="match status" value="1"/>
</dbReference>
<name>A0A3N4ZAN1_9MICO</name>
<evidence type="ECO:0000256" key="1">
    <source>
        <dbReference type="ARBA" id="ARBA00006817"/>
    </source>
</evidence>
<organism evidence="3 4">
    <name type="scientific">Georgenia muralis</name>
    <dbReference type="NCBI Taxonomy" id="154117"/>
    <lineage>
        <taxon>Bacteria</taxon>
        <taxon>Bacillati</taxon>
        <taxon>Actinomycetota</taxon>
        <taxon>Actinomycetes</taxon>
        <taxon>Micrococcales</taxon>
        <taxon>Bogoriellaceae</taxon>
        <taxon>Georgenia</taxon>
    </lineage>
</organism>
<proteinExistence type="inferred from homology"/>
<dbReference type="SUPFAM" id="SSF55961">
    <property type="entry name" value="Bet v1-like"/>
    <property type="match status" value="1"/>
</dbReference>
<dbReference type="AlphaFoldDB" id="A0A3N4ZAN1"/>
<keyword evidence="4" id="KW-1185">Reference proteome</keyword>
<dbReference type="Proteomes" id="UP000280726">
    <property type="component" value="Unassembled WGS sequence"/>
</dbReference>
<feature type="domain" description="Activator of Hsp90 ATPase homologue 1/2-like C-terminal" evidence="2">
    <location>
        <begin position="23"/>
        <end position="155"/>
    </location>
</feature>
<dbReference type="RefSeq" id="WP_123919868.1">
    <property type="nucleotide sequence ID" value="NZ_RKRA01000001.1"/>
</dbReference>
<evidence type="ECO:0000313" key="3">
    <source>
        <dbReference type="EMBL" id="RPF29134.1"/>
    </source>
</evidence>
<gene>
    <name evidence="3" type="ORF">EDD32_3694</name>
</gene>
<dbReference type="InterPro" id="IPR023393">
    <property type="entry name" value="START-like_dom_sf"/>
</dbReference>